<dbReference type="Proteomes" id="UP000093186">
    <property type="component" value="Unassembled WGS sequence"/>
</dbReference>
<protein>
    <recommendedName>
        <fullName evidence="3">DUF3168 domain-containing protein</fullName>
    </recommendedName>
</protein>
<dbReference type="AlphaFoldDB" id="A0A1B9Y3Q9"/>
<reference evidence="1 2" key="1">
    <citation type="submission" date="2016-06" db="EMBL/GenBank/DDBJ databases">
        <title>Draft Genome Sequence of Tenacibaculum soleae UCD-KL19.</title>
        <authorList>
            <person name="Eisen J.A."/>
            <person name="Coil D.A."/>
            <person name="Lujan K.M."/>
        </authorList>
    </citation>
    <scope>NUCLEOTIDE SEQUENCE [LARGE SCALE GENOMIC DNA]</scope>
    <source>
        <strain evidence="1 2">UCD-KL19</strain>
    </source>
</reference>
<gene>
    <name evidence="1" type="ORF">BA195_06795</name>
</gene>
<evidence type="ECO:0000313" key="2">
    <source>
        <dbReference type="Proteomes" id="UP000093186"/>
    </source>
</evidence>
<sequence length="118" mass="13316">MFTEFSTQVNTDLRSVTNLTALLSKGVDGVRPLMAEAEDGDNLVVYRVKNNGLATKDYAQEWQLVVTCWATTYNTAVQIADAVIIGLLEYRKYRFVGGEPQFNEQGQIYTELIFNILK</sequence>
<evidence type="ECO:0008006" key="3">
    <source>
        <dbReference type="Google" id="ProtNLM"/>
    </source>
</evidence>
<evidence type="ECO:0000313" key="1">
    <source>
        <dbReference type="EMBL" id="OCK44379.1"/>
    </source>
</evidence>
<organism evidence="1 2">
    <name type="scientific">Tenacibaculum soleae</name>
    <dbReference type="NCBI Taxonomy" id="447689"/>
    <lineage>
        <taxon>Bacteria</taxon>
        <taxon>Pseudomonadati</taxon>
        <taxon>Bacteroidota</taxon>
        <taxon>Flavobacteriia</taxon>
        <taxon>Flavobacteriales</taxon>
        <taxon>Flavobacteriaceae</taxon>
        <taxon>Tenacibaculum</taxon>
    </lineage>
</organism>
<keyword evidence="2" id="KW-1185">Reference proteome</keyword>
<comment type="caution">
    <text evidence="1">The sequence shown here is derived from an EMBL/GenBank/DDBJ whole genome shotgun (WGS) entry which is preliminary data.</text>
</comment>
<dbReference type="STRING" id="447689.BA195_06795"/>
<proteinExistence type="predicted"/>
<accession>A0A1B9Y3Q9</accession>
<dbReference type="EMBL" id="MAKX01000001">
    <property type="protein sequence ID" value="OCK44379.1"/>
    <property type="molecule type" value="Genomic_DNA"/>
</dbReference>
<name>A0A1B9Y3Q9_9FLAO</name>